<dbReference type="GO" id="GO:0006513">
    <property type="term" value="P:protein monoubiquitination"/>
    <property type="evidence" value="ECO:0007669"/>
    <property type="project" value="TreeGrafter"/>
</dbReference>
<evidence type="ECO:0000256" key="4">
    <source>
        <dbReference type="ARBA" id="ARBA00018980"/>
    </source>
</evidence>
<dbReference type="GO" id="GO:0005778">
    <property type="term" value="C:peroxisomal membrane"/>
    <property type="evidence" value="ECO:0007669"/>
    <property type="project" value="UniProtKB-SubCell"/>
</dbReference>
<dbReference type="SUPFAM" id="SSF57850">
    <property type="entry name" value="RING/U-box"/>
    <property type="match status" value="1"/>
</dbReference>
<proteinExistence type="inferred from homology"/>
<keyword evidence="8" id="KW-0863">Zinc-finger</keyword>
<keyword evidence="19" id="KW-1185">Reference proteome</keyword>
<name>A0A8H7APL5_9EURO</name>
<evidence type="ECO:0000256" key="7">
    <source>
        <dbReference type="ARBA" id="ARBA00022723"/>
    </source>
</evidence>
<reference evidence="18" key="1">
    <citation type="submission" date="2020-02" db="EMBL/GenBank/DDBJ databases">
        <authorList>
            <person name="Palmer J.M."/>
        </authorList>
    </citation>
    <scope>NUCLEOTIDE SEQUENCE</scope>
    <source>
        <strain evidence="18">EPUS1.4</strain>
        <tissue evidence="18">Thallus</tissue>
    </source>
</reference>
<feature type="compositionally biased region" description="Acidic residues" evidence="16">
    <location>
        <begin position="419"/>
        <end position="433"/>
    </location>
</feature>
<evidence type="ECO:0000256" key="5">
    <source>
        <dbReference type="ARBA" id="ARBA00022448"/>
    </source>
</evidence>
<dbReference type="InterPro" id="IPR013083">
    <property type="entry name" value="Znf_RING/FYVE/PHD"/>
</dbReference>
<evidence type="ECO:0000256" key="13">
    <source>
        <dbReference type="ARBA" id="ARBA00023140"/>
    </source>
</evidence>
<evidence type="ECO:0000313" key="18">
    <source>
        <dbReference type="EMBL" id="KAF7512963.1"/>
    </source>
</evidence>
<evidence type="ECO:0000256" key="10">
    <source>
        <dbReference type="ARBA" id="ARBA00022927"/>
    </source>
</evidence>
<protein>
    <recommendedName>
        <fullName evidence="4">Peroxisome assembly protein 12</fullName>
    </recommendedName>
    <alternativeName>
        <fullName evidence="14">Peroxin-12</fullName>
    </alternativeName>
</protein>
<dbReference type="AlphaFoldDB" id="A0A8H7APL5"/>
<keyword evidence="9" id="KW-0862">Zinc</keyword>
<keyword evidence="5" id="KW-0813">Transport</keyword>
<dbReference type="OrthoDB" id="107372at2759"/>
<dbReference type="Proteomes" id="UP000606974">
    <property type="component" value="Unassembled WGS sequence"/>
</dbReference>
<organism evidence="18 19">
    <name type="scientific">Endocarpon pusillum</name>
    <dbReference type="NCBI Taxonomy" id="364733"/>
    <lineage>
        <taxon>Eukaryota</taxon>
        <taxon>Fungi</taxon>
        <taxon>Dikarya</taxon>
        <taxon>Ascomycota</taxon>
        <taxon>Pezizomycotina</taxon>
        <taxon>Eurotiomycetes</taxon>
        <taxon>Chaetothyriomycetidae</taxon>
        <taxon>Verrucariales</taxon>
        <taxon>Verrucariaceae</taxon>
        <taxon>Endocarpon</taxon>
    </lineage>
</organism>
<dbReference type="Pfam" id="PF04757">
    <property type="entry name" value="Pex2_Pex12"/>
    <property type="match status" value="1"/>
</dbReference>
<comment type="pathway">
    <text evidence="2">Protein modification; protein ubiquitination.</text>
</comment>
<comment type="subcellular location">
    <subcellularLocation>
        <location evidence="1">Peroxisome membrane</location>
        <topology evidence="1">Multi-pass membrane protein</topology>
    </subcellularLocation>
</comment>
<feature type="region of interest" description="Disordered" evidence="16">
    <location>
        <begin position="417"/>
        <end position="458"/>
    </location>
</feature>
<keyword evidence="6" id="KW-0812">Transmembrane</keyword>
<evidence type="ECO:0000256" key="11">
    <source>
        <dbReference type="ARBA" id="ARBA00022989"/>
    </source>
</evidence>
<dbReference type="PANTHER" id="PTHR12888">
    <property type="entry name" value="PEROXISOME ASSEMBLY PROTEIN 12 PEROXIN-12"/>
    <property type="match status" value="1"/>
</dbReference>
<feature type="compositionally biased region" description="Basic and acidic residues" evidence="16">
    <location>
        <begin position="434"/>
        <end position="457"/>
    </location>
</feature>
<feature type="compositionally biased region" description="Basic and acidic residues" evidence="16">
    <location>
        <begin position="327"/>
        <end position="348"/>
    </location>
</feature>
<evidence type="ECO:0000256" key="15">
    <source>
        <dbReference type="ARBA" id="ARBA00034505"/>
    </source>
</evidence>
<dbReference type="GO" id="GO:1990429">
    <property type="term" value="C:peroxisomal importomer complex"/>
    <property type="evidence" value="ECO:0007669"/>
    <property type="project" value="TreeGrafter"/>
</dbReference>
<keyword evidence="10" id="KW-0653">Protein transport</keyword>
<dbReference type="GO" id="GO:0008270">
    <property type="term" value="F:zinc ion binding"/>
    <property type="evidence" value="ECO:0007669"/>
    <property type="project" value="UniProtKB-KW"/>
</dbReference>
<comment type="similarity">
    <text evidence="3">Belongs to the pex2/pex10/pex12 family.</text>
</comment>
<sequence length="479" mass="53695">MEYLSALQSSSLTSPSKPSLFELLSASQLNSLLPPTLRYLLVVLTHRHPRYLLGILNSFDEVYALLSLVVEKYYLETFGGGFTENFYGLKREKVLRVRGGEVRRTALAVPAELRERLAISTSRRDVWSNLAVMVGVPYLKRKLDEAYDVHVAPSRALIVGGGGGPQYVDRDALPSNPTWRQRWRWCCKWFLRRVYPSVNAAYYFSMLGFSLGYLFDGTKYSSPFLWLVGTRMTRLGEADYRAFALAAERKIPGLDSGLGWRSVFDRRVLYASLLSSLKILLPTSIFALKFLEWWHASDFSKQLSRKAAEGLELPPPIVSGMGYGRSQEAESDKKNEKQTEAKASKANRDPPISSTSYLPILTVRPPPSSDLCPICLHPISNPAACQTGYVFDYKCIFRWIEGTHERQAAWMKGEKMSEWEDDDGEAGADEGADDGEKIGEVEEKAPSSREGKWDSGKGRCAITGRRVLGGTTGLRRVMV</sequence>
<comment type="subunit">
    <text evidence="15">Component of the PEX2-PEX10-PEX12 retrotranslocation channel, composed of PEX2, PEX10 and PEX12.</text>
</comment>
<evidence type="ECO:0000256" key="14">
    <source>
        <dbReference type="ARBA" id="ARBA00029692"/>
    </source>
</evidence>
<keyword evidence="7" id="KW-0479">Metal-binding</keyword>
<dbReference type="GO" id="GO:0004842">
    <property type="term" value="F:ubiquitin-protein transferase activity"/>
    <property type="evidence" value="ECO:0007669"/>
    <property type="project" value="TreeGrafter"/>
</dbReference>
<evidence type="ECO:0000256" key="9">
    <source>
        <dbReference type="ARBA" id="ARBA00022833"/>
    </source>
</evidence>
<evidence type="ECO:0000256" key="6">
    <source>
        <dbReference type="ARBA" id="ARBA00022692"/>
    </source>
</evidence>
<evidence type="ECO:0000256" key="12">
    <source>
        <dbReference type="ARBA" id="ARBA00023136"/>
    </source>
</evidence>
<keyword evidence="13" id="KW-0576">Peroxisome</keyword>
<evidence type="ECO:0000313" key="19">
    <source>
        <dbReference type="Proteomes" id="UP000606974"/>
    </source>
</evidence>
<keyword evidence="11" id="KW-1133">Transmembrane helix</keyword>
<dbReference type="Gene3D" id="3.30.40.10">
    <property type="entry name" value="Zinc/RING finger domain, C3HC4 (zinc finger)"/>
    <property type="match status" value="1"/>
</dbReference>
<dbReference type="InterPro" id="IPR006845">
    <property type="entry name" value="Pex_N"/>
</dbReference>
<dbReference type="PANTHER" id="PTHR12888:SF0">
    <property type="entry name" value="PEROXISOME ASSEMBLY PROTEIN 12"/>
    <property type="match status" value="1"/>
</dbReference>
<evidence type="ECO:0000259" key="17">
    <source>
        <dbReference type="Pfam" id="PF04757"/>
    </source>
</evidence>
<comment type="caution">
    <text evidence="18">The sequence shown here is derived from an EMBL/GenBank/DDBJ whole genome shotgun (WGS) entry which is preliminary data.</text>
</comment>
<evidence type="ECO:0000256" key="16">
    <source>
        <dbReference type="SAM" id="MobiDB-lite"/>
    </source>
</evidence>
<accession>A0A8H7APL5</accession>
<evidence type="ECO:0000256" key="1">
    <source>
        <dbReference type="ARBA" id="ARBA00004585"/>
    </source>
</evidence>
<evidence type="ECO:0000256" key="2">
    <source>
        <dbReference type="ARBA" id="ARBA00004906"/>
    </source>
</evidence>
<dbReference type="GO" id="GO:0016562">
    <property type="term" value="P:protein import into peroxisome matrix, receptor recycling"/>
    <property type="evidence" value="ECO:0007669"/>
    <property type="project" value="UniProtKB-ARBA"/>
</dbReference>
<dbReference type="EMBL" id="JAACFV010000008">
    <property type="protein sequence ID" value="KAF7512963.1"/>
    <property type="molecule type" value="Genomic_DNA"/>
</dbReference>
<feature type="domain" description="Pex N-terminal" evidence="17">
    <location>
        <begin position="27"/>
        <end position="297"/>
    </location>
</feature>
<feature type="region of interest" description="Disordered" evidence="16">
    <location>
        <begin position="316"/>
        <end position="359"/>
    </location>
</feature>
<dbReference type="InterPro" id="IPR017375">
    <property type="entry name" value="PEX12"/>
</dbReference>
<gene>
    <name evidence="18" type="ORF">GJ744_011229</name>
</gene>
<evidence type="ECO:0000256" key="8">
    <source>
        <dbReference type="ARBA" id="ARBA00022771"/>
    </source>
</evidence>
<keyword evidence="12" id="KW-0472">Membrane</keyword>
<evidence type="ECO:0000256" key="3">
    <source>
        <dbReference type="ARBA" id="ARBA00008704"/>
    </source>
</evidence>